<protein>
    <submittedName>
        <fullName evidence="1">Uncharacterized protein</fullName>
    </submittedName>
</protein>
<gene>
    <name evidence="1" type="ORF">QFC22_006029</name>
</gene>
<reference evidence="1" key="1">
    <citation type="submission" date="2023-04" db="EMBL/GenBank/DDBJ databases">
        <title>Draft Genome sequencing of Naganishia species isolated from polar environments using Oxford Nanopore Technology.</title>
        <authorList>
            <person name="Leo P."/>
            <person name="Venkateswaran K."/>
        </authorList>
    </citation>
    <scope>NUCLEOTIDE SEQUENCE</scope>
    <source>
        <strain evidence="1">MNA-CCFEE 5425</strain>
    </source>
</reference>
<name>A0ACC2WPT4_9TREE</name>
<sequence length="1148" mass="123122">MPNSDNNSKTSDRNASNSGTTAIHQRTPVASLQGSLPSRPESPAPGIPGSQGLTTGESPFDLSIYLAFPSATSGLGQSPNALNDDVYKAFAQGIKTTQGSQVKPPSNQLQLPQSSFKRPTSVEPKQDNPGIKAEPEAQANESGMQNMYNLRASSAQKMDPSPSTQSQLQANMIDPSTGLSPYGLDPTAFQTEVRFQLPAFLNPTSTAPTHPNGAEVWSGYGLHSAAMEGFNNVPRQQFGSEFGEAGGNTGFGMGSRLFGTPADNNKGANFGTAVNGMNQMPKWQQPTMQGMPNQQEGQPPLHPSTAGQAAQSDVGLAHTDGGGLSQWDNWSFNADPMKPFHSPGLFQYSSDGTQQPGLQNVGQATPYKSQATPVPGKAVDDPSLVTPQMQVSTGTELTMPTSALLPSSYPGSTSFASTSNMNIPSSAMPPGATGNAKILDGAGGGIPHTADSAFASSSTSANAVAAHALANGALGGLVQPGTFATQTPGGVNMPGLYSATGFDMVSVLSRVAARRDPKSVLGPVDCSCSFTVVDIRKYDHPIVYSSPTFSTLTGYDNREIVGRNCRFLQSPDAEVVKGSRRKYTDNEAVAHMKRMLGAGKECQASLINYRKGGTPFINLVTIVPIPWDTDEIVYHVGFQVDLVEQPNAILRNMRDGSYQVNYTVVNNPQPSLKSAPSKALIEPPSVKTIGLKQELLDLIGPVRANAAAAIGGEEAGKSEWLKYVLEETDGEYNRIPILRIQLTYLAVPDFVHVLSLKGQFHYVSPSVARVLEYEPEDLLNKHISDICHPSDIVPVMRELKDSSQTPGDGQSPKPFNLLFRIRRKYSGYIWLESTGKLHVEAGKSRKAVILTGRERSVPTLKWKTIDDYGGLGECEFWANVSFDGLFLWASATSEQIIGVKSEELVGRSIYAFLAGGHDGPPQANAHSSALAVQKALAQAGKGFPRKGATSVRHQLVATDGRTHEVTSIFYAAGYPPKMAGPASPPTPDSSDSEGSTDTSLSHLLAEVKPSHILLQVKMSGPQWPRNTNPLANSPNENVFEEMDTTRGTSWQYEIHQLRIANRKLNEEVESARHGIMERLGGVPNVEMKKKAKKRKIQQQEDGPPYGAPYGMPINQRHPLARPSVDHPAPLHQQTPGFGLAPGQLFKTW</sequence>
<evidence type="ECO:0000313" key="2">
    <source>
        <dbReference type="Proteomes" id="UP001243375"/>
    </source>
</evidence>
<accession>A0ACC2WPT4</accession>
<dbReference type="Proteomes" id="UP001243375">
    <property type="component" value="Unassembled WGS sequence"/>
</dbReference>
<comment type="caution">
    <text evidence="1">The sequence shown here is derived from an EMBL/GenBank/DDBJ whole genome shotgun (WGS) entry which is preliminary data.</text>
</comment>
<evidence type="ECO:0000313" key="1">
    <source>
        <dbReference type="EMBL" id="KAJ9113190.1"/>
    </source>
</evidence>
<organism evidence="1 2">
    <name type="scientific">Naganishia vaughanmartiniae</name>
    <dbReference type="NCBI Taxonomy" id="1424756"/>
    <lineage>
        <taxon>Eukaryota</taxon>
        <taxon>Fungi</taxon>
        <taxon>Dikarya</taxon>
        <taxon>Basidiomycota</taxon>
        <taxon>Agaricomycotina</taxon>
        <taxon>Tremellomycetes</taxon>
        <taxon>Filobasidiales</taxon>
        <taxon>Filobasidiaceae</taxon>
        <taxon>Naganishia</taxon>
    </lineage>
</organism>
<dbReference type="EMBL" id="JASBWU010000022">
    <property type="protein sequence ID" value="KAJ9113190.1"/>
    <property type="molecule type" value="Genomic_DNA"/>
</dbReference>
<proteinExistence type="predicted"/>
<keyword evidence="2" id="KW-1185">Reference proteome</keyword>